<organism evidence="2 3">
    <name type="scientific">Paenibacillus sabuli</name>
    <dbReference type="NCBI Taxonomy" id="2772509"/>
    <lineage>
        <taxon>Bacteria</taxon>
        <taxon>Bacillati</taxon>
        <taxon>Bacillota</taxon>
        <taxon>Bacilli</taxon>
        <taxon>Bacillales</taxon>
        <taxon>Paenibacillaceae</taxon>
        <taxon>Paenibacillus</taxon>
    </lineage>
</organism>
<accession>A0A927BWJ0</accession>
<proteinExistence type="predicted"/>
<feature type="region of interest" description="Disordered" evidence="1">
    <location>
        <begin position="101"/>
        <end position="127"/>
    </location>
</feature>
<dbReference type="Pfam" id="PF09954">
    <property type="entry name" value="DUF2188"/>
    <property type="match status" value="1"/>
</dbReference>
<evidence type="ECO:0000256" key="1">
    <source>
        <dbReference type="SAM" id="MobiDB-lite"/>
    </source>
</evidence>
<comment type="caution">
    <text evidence="2">The sequence shown here is derived from an EMBL/GenBank/DDBJ whole genome shotgun (WGS) entry which is preliminary data.</text>
</comment>
<reference evidence="2" key="1">
    <citation type="submission" date="2020-09" db="EMBL/GenBank/DDBJ databases">
        <title>A novel bacterium of genus Paenibacillus, isolated from South China Sea.</title>
        <authorList>
            <person name="Huang H."/>
            <person name="Mo K."/>
            <person name="Hu Y."/>
        </authorList>
    </citation>
    <scope>NUCLEOTIDE SEQUENCE</scope>
    <source>
        <strain evidence="2">IB182496</strain>
    </source>
</reference>
<name>A0A927BWJ0_9BACL</name>
<feature type="compositionally biased region" description="Basic and acidic residues" evidence="1">
    <location>
        <begin position="51"/>
        <end position="69"/>
    </location>
</feature>
<feature type="region of interest" description="Disordered" evidence="1">
    <location>
        <begin position="47"/>
        <end position="69"/>
    </location>
</feature>
<dbReference type="RefSeq" id="WP_190919769.1">
    <property type="nucleotide sequence ID" value="NZ_JACXIZ010000028.1"/>
</dbReference>
<dbReference type="InterPro" id="IPR018691">
    <property type="entry name" value="DUF2188"/>
</dbReference>
<dbReference type="EMBL" id="JACXIZ010000028">
    <property type="protein sequence ID" value="MBD2846940.1"/>
    <property type="molecule type" value="Genomic_DNA"/>
</dbReference>
<keyword evidence="3" id="KW-1185">Reference proteome</keyword>
<dbReference type="AlphaFoldDB" id="A0A927BWJ0"/>
<evidence type="ECO:0000313" key="3">
    <source>
        <dbReference type="Proteomes" id="UP000621560"/>
    </source>
</evidence>
<protein>
    <submittedName>
        <fullName evidence="2">DUF2188 domain-containing protein</fullName>
    </submittedName>
</protein>
<gene>
    <name evidence="2" type="ORF">IDH44_17215</name>
</gene>
<evidence type="ECO:0000313" key="2">
    <source>
        <dbReference type="EMBL" id="MBD2846940.1"/>
    </source>
</evidence>
<sequence>MPWTRQDYPDSLKNLEARTRNKAIEIANALLDDGYSEGRAIPIATSQAKSWAEEHPQHEGKGDEPHVHVVPHDQGWALKSEGAQRPERVLDTKDEAVKLAKERASERNSTAVIHRMDGTVETTHNYS</sequence>
<dbReference type="Proteomes" id="UP000621560">
    <property type="component" value="Unassembled WGS sequence"/>
</dbReference>